<keyword evidence="1" id="KW-0812">Transmembrane</keyword>
<evidence type="ECO:0000313" key="2">
    <source>
        <dbReference type="EMBL" id="RUS55723.1"/>
    </source>
</evidence>
<evidence type="ECO:0000313" key="3">
    <source>
        <dbReference type="Proteomes" id="UP000288623"/>
    </source>
</evidence>
<feature type="transmembrane region" description="Helical" evidence="1">
    <location>
        <begin position="6"/>
        <end position="24"/>
    </location>
</feature>
<feature type="transmembrane region" description="Helical" evidence="1">
    <location>
        <begin position="67"/>
        <end position="88"/>
    </location>
</feature>
<organism evidence="2 3">
    <name type="scientific">Candidatus Kurthia intestinigallinarum</name>
    <dbReference type="NCBI Taxonomy" id="1562256"/>
    <lineage>
        <taxon>Bacteria</taxon>
        <taxon>Bacillati</taxon>
        <taxon>Bacillota</taxon>
        <taxon>Bacilli</taxon>
        <taxon>Bacillales</taxon>
        <taxon>Caryophanaceae</taxon>
        <taxon>Kurthia</taxon>
    </lineage>
</organism>
<evidence type="ECO:0000256" key="1">
    <source>
        <dbReference type="SAM" id="Phobius"/>
    </source>
</evidence>
<keyword evidence="1" id="KW-1133">Transmembrane helix</keyword>
<gene>
    <name evidence="2" type="ORF">QI30_12485</name>
</gene>
<dbReference type="SUPFAM" id="SSF103473">
    <property type="entry name" value="MFS general substrate transporter"/>
    <property type="match status" value="1"/>
</dbReference>
<dbReference type="RefSeq" id="WP_020189021.1">
    <property type="nucleotide sequence ID" value="NZ_JTFC01000031.1"/>
</dbReference>
<keyword evidence="1" id="KW-0472">Membrane</keyword>
<dbReference type="Proteomes" id="UP000288623">
    <property type="component" value="Unassembled WGS sequence"/>
</dbReference>
<accession>A0A433RU78</accession>
<keyword evidence="3" id="KW-1185">Reference proteome</keyword>
<comment type="caution">
    <text evidence="2">The sequence shown here is derived from an EMBL/GenBank/DDBJ whole genome shotgun (WGS) entry which is preliminary data.</text>
</comment>
<feature type="transmembrane region" description="Helical" evidence="1">
    <location>
        <begin position="36"/>
        <end position="55"/>
    </location>
</feature>
<dbReference type="EMBL" id="JTFC01000031">
    <property type="protein sequence ID" value="RUS55723.1"/>
    <property type="molecule type" value="Genomic_DNA"/>
</dbReference>
<protein>
    <submittedName>
        <fullName evidence="2">Uncharacterized protein</fullName>
    </submittedName>
</protein>
<proteinExistence type="predicted"/>
<sequence>MVIISLIISAFVGFISIATQRYVLNQLGNQDKKKVVFIYGFGTTLGVFLAFMVMLRLKLPVNSFFEFIIQILLVAVIAIVAGKIMYAVSPKAYKDIKAKE</sequence>
<dbReference type="InterPro" id="IPR036259">
    <property type="entry name" value="MFS_trans_sf"/>
</dbReference>
<name>A0A433RU78_9BACL</name>
<reference evidence="2 3" key="1">
    <citation type="submission" date="2014-11" db="EMBL/GenBank/DDBJ databases">
        <title>Genome sequence and analysis of novel Kurthia sp.</title>
        <authorList>
            <person name="Lawson J.N."/>
            <person name="Gonzalez J.E."/>
            <person name="Rinauldi L."/>
            <person name="Xuan Z."/>
            <person name="Firman A."/>
            <person name="Shaddox L."/>
            <person name="Trudeau A."/>
            <person name="Shah S."/>
            <person name="Reiman D."/>
        </authorList>
    </citation>
    <scope>NUCLEOTIDE SEQUENCE [LARGE SCALE GENOMIC DNA]</scope>
    <source>
        <strain evidence="2 3">3B1D</strain>
    </source>
</reference>
<dbReference type="AlphaFoldDB" id="A0A433RU78"/>
<dbReference type="OrthoDB" id="2455987at2"/>